<dbReference type="SMART" id="SM00464">
    <property type="entry name" value="LON"/>
    <property type="match status" value="1"/>
</dbReference>
<evidence type="ECO:0000256" key="8">
    <source>
        <dbReference type="ARBA" id="ARBA00023016"/>
    </source>
</evidence>
<dbReference type="SUPFAM" id="SSF52540">
    <property type="entry name" value="P-loop containing nucleoside triphosphate hydrolases"/>
    <property type="match status" value="1"/>
</dbReference>
<dbReference type="GO" id="GO:0005524">
    <property type="term" value="F:ATP binding"/>
    <property type="evidence" value="ECO:0007669"/>
    <property type="project" value="UniProtKB-UniRule"/>
</dbReference>
<keyword evidence="7 10" id="KW-0067">ATP-binding</keyword>
<dbReference type="GO" id="GO:0004176">
    <property type="term" value="F:ATP-dependent peptidase activity"/>
    <property type="evidence" value="ECO:0007669"/>
    <property type="project" value="UniProtKB-UniRule"/>
</dbReference>
<feature type="domain" description="Lon N-terminal" evidence="17">
    <location>
        <begin position="41"/>
        <end position="237"/>
    </location>
</feature>
<evidence type="ECO:0000256" key="15">
    <source>
        <dbReference type="RuleBase" id="RU000591"/>
    </source>
</evidence>
<dbReference type="GO" id="GO:0016887">
    <property type="term" value="F:ATP hydrolysis activity"/>
    <property type="evidence" value="ECO:0007669"/>
    <property type="project" value="UniProtKB-UniRule"/>
</dbReference>
<dbReference type="GO" id="GO:0004252">
    <property type="term" value="F:serine-type endopeptidase activity"/>
    <property type="evidence" value="ECO:0007669"/>
    <property type="project" value="UniProtKB-UniRule"/>
</dbReference>
<dbReference type="GO" id="GO:0005737">
    <property type="term" value="C:cytoplasm"/>
    <property type="evidence" value="ECO:0007669"/>
    <property type="project" value="UniProtKB-SubCell"/>
</dbReference>
<dbReference type="InterPro" id="IPR027543">
    <property type="entry name" value="Lon_bac"/>
</dbReference>
<dbReference type="EC" id="3.4.21.53" evidence="10 11"/>
<dbReference type="Pfam" id="PF22667">
    <property type="entry name" value="Lon_lid"/>
    <property type="match status" value="1"/>
</dbReference>
<dbReference type="Pfam" id="PF00004">
    <property type="entry name" value="AAA"/>
    <property type="match status" value="1"/>
</dbReference>
<dbReference type="EMBL" id="DVKT01000047">
    <property type="protein sequence ID" value="HIT39617.1"/>
    <property type="molecule type" value="Genomic_DNA"/>
</dbReference>
<dbReference type="CDD" id="cd19500">
    <property type="entry name" value="RecA-like_Lon"/>
    <property type="match status" value="1"/>
</dbReference>
<dbReference type="GO" id="GO:0006515">
    <property type="term" value="P:protein quality control for misfolded or incompletely synthesized proteins"/>
    <property type="evidence" value="ECO:0007669"/>
    <property type="project" value="UniProtKB-UniRule"/>
</dbReference>
<evidence type="ECO:0000256" key="9">
    <source>
        <dbReference type="ARBA" id="ARBA00050665"/>
    </source>
</evidence>
<evidence type="ECO:0000256" key="10">
    <source>
        <dbReference type="HAMAP-Rule" id="MF_01973"/>
    </source>
</evidence>
<evidence type="ECO:0000256" key="13">
    <source>
        <dbReference type="PIRSR" id="PIRSR001174-2"/>
    </source>
</evidence>
<protein>
    <recommendedName>
        <fullName evidence="10 11">Lon protease</fullName>
        <ecNumber evidence="10 11">3.4.21.53</ecNumber>
    </recommendedName>
    <alternativeName>
        <fullName evidence="10">ATP-dependent protease La</fullName>
    </alternativeName>
</protein>
<evidence type="ECO:0000313" key="18">
    <source>
        <dbReference type="EMBL" id="HIT39617.1"/>
    </source>
</evidence>
<keyword evidence="6 10" id="KW-0720">Serine protease</keyword>
<dbReference type="InterPro" id="IPR003593">
    <property type="entry name" value="AAA+_ATPase"/>
</dbReference>
<dbReference type="Pfam" id="PF02190">
    <property type="entry name" value="LON_substr_bdg"/>
    <property type="match status" value="1"/>
</dbReference>
<evidence type="ECO:0000256" key="5">
    <source>
        <dbReference type="ARBA" id="ARBA00022801"/>
    </source>
</evidence>
<dbReference type="AlphaFoldDB" id="A0A9D1GEG5"/>
<comment type="function">
    <text evidence="10">ATP-dependent serine protease that mediates the selective degradation of mutant and abnormal proteins as well as certain short-lived regulatory proteins. Required for cellular homeostasis and for survival from DNA damage and developmental changes induced by stress. Degrades polypeptides processively to yield small peptide fragments that are 5 to 10 amino acids long. Binds to DNA in a double-stranded, site-specific manner.</text>
</comment>
<feature type="active site" evidence="10 12">
    <location>
        <position position="755"/>
    </location>
</feature>
<evidence type="ECO:0000256" key="3">
    <source>
        <dbReference type="ARBA" id="ARBA00022670"/>
    </source>
</evidence>
<accession>A0A9D1GEG5</accession>
<comment type="similarity">
    <text evidence="10 11 14 15">Belongs to the peptidase S16 family.</text>
</comment>
<sequence length="825" mass="93359">MISSDKNIFFDTDENTNIGTIFAEIDGSPDIECPGLDEKKLPILPLRNMVLFPGVTLPITVGRSKSLQLVREAAKKKQLIGVVCQKDMYKDDPDETDDLYPIGSMGEIIKILEMPDGNTTVILQGKQRFHLDEVTSYFPYITGNITLQPEIMPQENDKEFEALLDALKDITLDVLKSMPEPPRELIFALRNMGNMLYLVNFLCTNIPFTPQQKQEFLDIPTVKERAFALYAALRKEAQLLEIKADIQSKTRADINQQQREHFLQQQIKTIQDELGGNSQEQDIEELSQKAAQKKWSEEVQEVFNKELRRLERLYPQSPDFSVQYNYLETLTDLPWGEYTTDNFNLKNAQRQLDKDHYGLEKVKERIIEHLAVLKLRGDMKAPIICLYGPPGVGKTSLGKSIAAALNRKYVRVSLGGLHDEAEIRGHRRTYIGAMPGRIIQGIQKAGASNPVFVLDEIDKIGNDFKGDPASALLEVLDPEQNNAFHDNYLDIDYDLSKVLFIATANNLNTISRPLLDRMELIEVSGYIQEEKVEIGRRHLIPKQLEEHGLNKDDLDIPKKTMAAIIESYTRESGVRELDKKIAKIMRKVARKKASGEQWNHELSIDELAEYLGMKEYMRDRYEGNDYAGVVTGLAWTAVGGEILYIESSLSRNKGEKLTLTGNLGDVMKESAVIALQYVKAHADQLGIDYDVFNHWNLHIHVPEGAIPKDGPSAGITMVTSIASTFTQRKVRAHLAMTGEITLRGRVLPVGGIKEKILAAKRAGIKEIILCEENRKDIEDIKENYLKGLKFYYVHDIKEVLDIALLKEKVSHPIDLSIPKECSDKE</sequence>
<dbReference type="InterPro" id="IPR046336">
    <property type="entry name" value="Lon_prtase_N_sf"/>
</dbReference>
<comment type="subunit">
    <text evidence="10 11">Homohexamer. Organized in a ring with a central cavity.</text>
</comment>
<dbReference type="PRINTS" id="PR00830">
    <property type="entry name" value="ENDOLAPTASE"/>
</dbReference>
<comment type="subcellular location">
    <subcellularLocation>
        <location evidence="1 10 11">Cytoplasm</location>
    </subcellularLocation>
</comment>
<dbReference type="InterPro" id="IPR008269">
    <property type="entry name" value="Lon_proteolytic"/>
</dbReference>
<dbReference type="InterPro" id="IPR027065">
    <property type="entry name" value="Lon_Prtase"/>
</dbReference>
<dbReference type="PROSITE" id="PS51786">
    <property type="entry name" value="LON_PROTEOLYTIC"/>
    <property type="match status" value="1"/>
</dbReference>
<dbReference type="PANTHER" id="PTHR10046">
    <property type="entry name" value="ATP DEPENDENT LON PROTEASE FAMILY MEMBER"/>
    <property type="match status" value="1"/>
</dbReference>
<dbReference type="FunFam" id="3.40.50.300:FF:000021">
    <property type="entry name" value="Lon protease homolog"/>
    <property type="match status" value="1"/>
</dbReference>
<dbReference type="Gene3D" id="1.10.8.60">
    <property type="match status" value="1"/>
</dbReference>
<evidence type="ECO:0000256" key="7">
    <source>
        <dbReference type="ARBA" id="ARBA00022840"/>
    </source>
</evidence>
<keyword evidence="4 10" id="KW-0547">Nucleotide-binding</keyword>
<dbReference type="InterPro" id="IPR054594">
    <property type="entry name" value="Lon_lid"/>
</dbReference>
<gene>
    <name evidence="10 18" type="primary">lon</name>
    <name evidence="18" type="ORF">IAD06_06225</name>
</gene>
<feature type="domain" description="Lon proteolytic" evidence="16">
    <location>
        <begin position="624"/>
        <end position="806"/>
    </location>
</feature>
<evidence type="ECO:0000256" key="6">
    <source>
        <dbReference type="ARBA" id="ARBA00022825"/>
    </source>
</evidence>
<dbReference type="InterPro" id="IPR015947">
    <property type="entry name" value="PUA-like_sf"/>
</dbReference>
<evidence type="ECO:0000256" key="12">
    <source>
        <dbReference type="PIRSR" id="PIRSR001174-1"/>
    </source>
</evidence>
<dbReference type="PROSITE" id="PS01046">
    <property type="entry name" value="LON_SER"/>
    <property type="match status" value="1"/>
</dbReference>
<dbReference type="Pfam" id="PF05362">
    <property type="entry name" value="Lon_C"/>
    <property type="match status" value="1"/>
</dbReference>
<evidence type="ECO:0000256" key="11">
    <source>
        <dbReference type="PIRNR" id="PIRNR001174"/>
    </source>
</evidence>
<dbReference type="InterPro" id="IPR020568">
    <property type="entry name" value="Ribosomal_Su5_D2-typ_SF"/>
</dbReference>
<reference evidence="18" key="2">
    <citation type="journal article" date="2021" name="PeerJ">
        <title>Extensive microbial diversity within the chicken gut microbiome revealed by metagenomics and culture.</title>
        <authorList>
            <person name="Gilroy R."/>
            <person name="Ravi A."/>
            <person name="Getino M."/>
            <person name="Pursley I."/>
            <person name="Horton D.L."/>
            <person name="Alikhan N.F."/>
            <person name="Baker D."/>
            <person name="Gharbi K."/>
            <person name="Hall N."/>
            <person name="Watson M."/>
            <person name="Adriaenssens E.M."/>
            <person name="Foster-Nyarko E."/>
            <person name="Jarju S."/>
            <person name="Secka A."/>
            <person name="Antonio M."/>
            <person name="Oren A."/>
            <person name="Chaudhuri R.R."/>
            <person name="La Ragione R."/>
            <person name="Hildebrand F."/>
            <person name="Pallen M.J."/>
        </authorList>
    </citation>
    <scope>NUCLEOTIDE SEQUENCE</scope>
    <source>
        <strain evidence="18">21143</strain>
    </source>
</reference>
<comment type="catalytic activity">
    <reaction evidence="9 10 11 14">
        <text>Hydrolysis of proteins in presence of ATP.</text>
        <dbReference type="EC" id="3.4.21.53"/>
    </reaction>
</comment>
<dbReference type="HAMAP" id="MF_01973">
    <property type="entry name" value="lon_bact"/>
    <property type="match status" value="1"/>
</dbReference>
<evidence type="ECO:0000259" key="16">
    <source>
        <dbReference type="PROSITE" id="PS51786"/>
    </source>
</evidence>
<feature type="active site" evidence="10 12">
    <location>
        <position position="712"/>
    </location>
</feature>
<evidence type="ECO:0000259" key="17">
    <source>
        <dbReference type="PROSITE" id="PS51787"/>
    </source>
</evidence>
<keyword evidence="8 10" id="KW-0346">Stress response</keyword>
<evidence type="ECO:0000256" key="14">
    <source>
        <dbReference type="PROSITE-ProRule" id="PRU01122"/>
    </source>
</evidence>
<comment type="induction">
    <text evidence="10">By heat shock.</text>
</comment>
<dbReference type="GO" id="GO:0043565">
    <property type="term" value="F:sequence-specific DNA binding"/>
    <property type="evidence" value="ECO:0007669"/>
    <property type="project" value="UniProtKB-UniRule"/>
</dbReference>
<evidence type="ECO:0000256" key="2">
    <source>
        <dbReference type="ARBA" id="ARBA00022490"/>
    </source>
</evidence>
<dbReference type="InterPro" id="IPR008268">
    <property type="entry name" value="Peptidase_S16_AS"/>
</dbReference>
<dbReference type="NCBIfam" id="TIGR00763">
    <property type="entry name" value="lon"/>
    <property type="match status" value="1"/>
</dbReference>
<dbReference type="PIRSF" id="PIRSF001174">
    <property type="entry name" value="Lon_proteas"/>
    <property type="match status" value="1"/>
</dbReference>
<dbReference type="Gene3D" id="3.30.230.10">
    <property type="match status" value="1"/>
</dbReference>
<dbReference type="InterPro" id="IPR027417">
    <property type="entry name" value="P-loop_NTPase"/>
</dbReference>
<evidence type="ECO:0000256" key="4">
    <source>
        <dbReference type="ARBA" id="ARBA00022741"/>
    </source>
</evidence>
<dbReference type="InterPro" id="IPR014721">
    <property type="entry name" value="Ribsml_uS5_D2-typ_fold_subgr"/>
</dbReference>
<keyword evidence="5 10" id="KW-0378">Hydrolase</keyword>
<keyword evidence="2 10" id="KW-0963">Cytoplasm</keyword>
<dbReference type="PROSITE" id="PS51787">
    <property type="entry name" value="LON_N"/>
    <property type="match status" value="1"/>
</dbReference>
<dbReference type="Gene3D" id="1.20.5.5270">
    <property type="match status" value="1"/>
</dbReference>
<organism evidence="18 19">
    <name type="scientific">Candidatus Caccoplasma intestinavium</name>
    <dbReference type="NCBI Taxonomy" id="2840716"/>
    <lineage>
        <taxon>Bacteria</taxon>
        <taxon>Pseudomonadati</taxon>
        <taxon>Bacteroidota</taxon>
        <taxon>Bacteroidia</taxon>
        <taxon>Bacteroidales</taxon>
        <taxon>Bacteroidaceae</taxon>
        <taxon>Bacteroidaceae incertae sedis</taxon>
        <taxon>Candidatus Caccoplasma</taxon>
    </lineage>
</organism>
<dbReference type="Proteomes" id="UP000886722">
    <property type="component" value="Unassembled WGS sequence"/>
</dbReference>
<evidence type="ECO:0000313" key="19">
    <source>
        <dbReference type="Proteomes" id="UP000886722"/>
    </source>
</evidence>
<keyword evidence="3 10" id="KW-0645">Protease</keyword>
<dbReference type="GO" id="GO:0034605">
    <property type="term" value="P:cellular response to heat"/>
    <property type="evidence" value="ECO:0007669"/>
    <property type="project" value="UniProtKB-UniRule"/>
</dbReference>
<reference evidence="18" key="1">
    <citation type="submission" date="2020-10" db="EMBL/GenBank/DDBJ databases">
        <authorList>
            <person name="Gilroy R."/>
        </authorList>
    </citation>
    <scope>NUCLEOTIDE SEQUENCE</scope>
    <source>
        <strain evidence="18">21143</strain>
    </source>
</reference>
<dbReference type="SUPFAM" id="SSF54211">
    <property type="entry name" value="Ribosomal protein S5 domain 2-like"/>
    <property type="match status" value="1"/>
</dbReference>
<dbReference type="SUPFAM" id="SSF88697">
    <property type="entry name" value="PUA domain-like"/>
    <property type="match status" value="1"/>
</dbReference>
<dbReference type="Gene3D" id="3.40.50.300">
    <property type="entry name" value="P-loop containing nucleotide triphosphate hydrolases"/>
    <property type="match status" value="1"/>
</dbReference>
<dbReference type="InterPro" id="IPR004815">
    <property type="entry name" value="Lon_bac/euk-typ"/>
</dbReference>
<dbReference type="Gene3D" id="2.30.130.40">
    <property type="entry name" value="LON domain-like"/>
    <property type="match status" value="1"/>
</dbReference>
<name>A0A9D1GEG5_9BACT</name>
<proteinExistence type="evidence at transcript level"/>
<dbReference type="SMART" id="SM00382">
    <property type="entry name" value="AAA"/>
    <property type="match status" value="1"/>
</dbReference>
<evidence type="ECO:0000256" key="1">
    <source>
        <dbReference type="ARBA" id="ARBA00004496"/>
    </source>
</evidence>
<dbReference type="InterPro" id="IPR003959">
    <property type="entry name" value="ATPase_AAA_core"/>
</dbReference>
<comment type="caution">
    <text evidence="18">The sequence shown here is derived from an EMBL/GenBank/DDBJ whole genome shotgun (WGS) entry which is preliminary data.</text>
</comment>
<dbReference type="InterPro" id="IPR003111">
    <property type="entry name" value="Lon_prtase_N"/>
</dbReference>
<dbReference type="Gene3D" id="1.20.58.1480">
    <property type="match status" value="1"/>
</dbReference>
<feature type="binding site" evidence="10 13">
    <location>
        <begin position="388"/>
        <end position="395"/>
    </location>
    <ligand>
        <name>ATP</name>
        <dbReference type="ChEBI" id="CHEBI:30616"/>
    </ligand>
</feature>